<feature type="domain" description="VWFA" evidence="3">
    <location>
        <begin position="291"/>
        <end position="469"/>
    </location>
</feature>
<dbReference type="InterPro" id="IPR036465">
    <property type="entry name" value="vWFA_dom_sf"/>
</dbReference>
<dbReference type="SMART" id="SM00327">
    <property type="entry name" value="VWA"/>
    <property type="match status" value="1"/>
</dbReference>
<dbReference type="PROSITE" id="PS50234">
    <property type="entry name" value="VWFA"/>
    <property type="match status" value="1"/>
</dbReference>
<dbReference type="PANTHER" id="PTHR10579:SF43">
    <property type="entry name" value="ZINC FINGER (C3HC4-TYPE RING FINGER) FAMILY PROTEIN"/>
    <property type="match status" value="1"/>
</dbReference>
<dbReference type="InterPro" id="IPR002035">
    <property type="entry name" value="VWF_A"/>
</dbReference>
<accession>A0ABV3PWS9</accession>
<protein>
    <submittedName>
        <fullName evidence="4">VWA domain-containing protein</fullName>
    </submittedName>
</protein>
<dbReference type="Pfam" id="PF12450">
    <property type="entry name" value="vWF_A"/>
    <property type="match status" value="1"/>
</dbReference>
<feature type="region of interest" description="Disordered" evidence="1">
    <location>
        <begin position="106"/>
        <end position="154"/>
    </location>
</feature>
<evidence type="ECO:0000256" key="1">
    <source>
        <dbReference type="SAM" id="MobiDB-lite"/>
    </source>
</evidence>
<keyword evidence="2" id="KW-1133">Transmembrane helix</keyword>
<organism evidence="4 5">
    <name type="scientific">Labrys neptuniae</name>
    <dbReference type="NCBI Taxonomy" id="376174"/>
    <lineage>
        <taxon>Bacteria</taxon>
        <taxon>Pseudomonadati</taxon>
        <taxon>Pseudomonadota</taxon>
        <taxon>Alphaproteobacteria</taxon>
        <taxon>Hyphomicrobiales</taxon>
        <taxon>Xanthobacteraceae</taxon>
        <taxon>Labrys</taxon>
    </lineage>
</organism>
<proteinExistence type="predicted"/>
<dbReference type="EMBL" id="JBFNQD010000021">
    <property type="protein sequence ID" value="MEW9310074.1"/>
    <property type="molecule type" value="Genomic_DNA"/>
</dbReference>
<dbReference type="SUPFAM" id="SSF53300">
    <property type="entry name" value="vWA-like"/>
    <property type="match status" value="1"/>
</dbReference>
<dbReference type="PANTHER" id="PTHR10579">
    <property type="entry name" value="CALCIUM-ACTIVATED CHLORIDE CHANNEL REGULATOR"/>
    <property type="match status" value="1"/>
</dbReference>
<dbReference type="RefSeq" id="WP_367626625.1">
    <property type="nucleotide sequence ID" value="NZ_JBFNQD010000021.1"/>
</dbReference>
<evidence type="ECO:0000256" key="2">
    <source>
        <dbReference type="SAM" id="Phobius"/>
    </source>
</evidence>
<dbReference type="InterPro" id="IPR022156">
    <property type="entry name" value="Uncharacterised_YfbK_N"/>
</dbReference>
<keyword evidence="2" id="KW-0472">Membrane</keyword>
<name>A0ABV3PWS9_9HYPH</name>
<dbReference type="InterPro" id="IPR051266">
    <property type="entry name" value="CLCR"/>
</dbReference>
<feature type="compositionally biased region" description="Polar residues" evidence="1">
    <location>
        <begin position="113"/>
        <end position="127"/>
    </location>
</feature>
<dbReference type="Pfam" id="PF00092">
    <property type="entry name" value="VWA"/>
    <property type="match status" value="1"/>
</dbReference>
<dbReference type="Proteomes" id="UP001555786">
    <property type="component" value="Unassembled WGS sequence"/>
</dbReference>
<reference evidence="4 5" key="1">
    <citation type="submission" date="2024-07" db="EMBL/GenBank/DDBJ databases">
        <title>Description of Labrys sedimenti sp. nov., isolated from a diclofenac-degrading enrichment culture.</title>
        <authorList>
            <person name="Tancsics A."/>
            <person name="Csepanyi A."/>
        </authorList>
    </citation>
    <scope>NUCLEOTIDE SEQUENCE [LARGE SCALE GENOMIC DNA]</scope>
    <source>
        <strain evidence="4 5">LMG 23578</strain>
    </source>
</reference>
<keyword evidence="5" id="KW-1185">Reference proteome</keyword>
<evidence type="ECO:0000313" key="4">
    <source>
        <dbReference type="EMBL" id="MEW9310074.1"/>
    </source>
</evidence>
<sequence length="657" mass="70537">MSVDHEDRKIELPDAIASETAREKAISQAMMAFEASRPRQGAAPKWWQGLGLAWVGARPSLRMALVTGAALLVMVPIGTYMLKRQEALLSQGGTDIEAITQVQVERLRRPDDNQNVAQQAPATPTESAQDKTVLARPVAAPPPSPSAARDTRMMPGMIGGYSAENRYEASDAFGPRASQEIGRDKFSNAPQNAFKAVSQDPVSTFSLDVDTASYSYVRAALNQNLLPRPEAVRVEEMINYFPYDYAAPASAEEPFSTAATMMPNPWQPGHKLLRIGIKGYSLQAQERPAANLVFLIDTSGSMNEASKLPLLVKSLGMLVDTLRPEDKVSIVTYAGSAGVVLPPTKASDKTSILAALDRLQAGGSTAGGEGIRLAYQQAEANFDPKAVNRVLLATDGDFNVGITEPGELRGFVERERGKGIFLSVLGFGMGNLNDQMMQELAQNGNGVAAYIDTLNEARKVLVEEATSSLFPIAKDVKIQVEFNPTAVSDYRLIGYETRMLKTEEFNNDKVDAGDVGSGASVTAIYDVVPVGATRPVDGSRYQAAQPVLPSDKADEYAFVKIRYKLPESETSRLITTPVTHAGEAVTLAQASSDARFAVAVAGFGEWLRGGKYAGTLKPDDIIALAAGAKGDDPYGYRAEFVNLVRAAKTAKGLPQQP</sequence>
<gene>
    <name evidence="4" type="ORF">ABXS05_31335</name>
</gene>
<dbReference type="InterPro" id="IPR021908">
    <property type="entry name" value="YfbK_C"/>
</dbReference>
<dbReference type="CDD" id="cd01465">
    <property type="entry name" value="vWA_subgroup"/>
    <property type="match status" value="1"/>
</dbReference>
<evidence type="ECO:0000313" key="5">
    <source>
        <dbReference type="Proteomes" id="UP001555786"/>
    </source>
</evidence>
<feature type="transmembrane region" description="Helical" evidence="2">
    <location>
        <begin position="63"/>
        <end position="82"/>
    </location>
</feature>
<dbReference type="Gene3D" id="3.40.50.410">
    <property type="entry name" value="von Willebrand factor, type A domain"/>
    <property type="match status" value="1"/>
</dbReference>
<keyword evidence="2" id="KW-0812">Transmembrane</keyword>
<evidence type="ECO:0000259" key="3">
    <source>
        <dbReference type="PROSITE" id="PS50234"/>
    </source>
</evidence>
<dbReference type="Pfam" id="PF12034">
    <property type="entry name" value="YfbK_C"/>
    <property type="match status" value="1"/>
</dbReference>
<comment type="caution">
    <text evidence="4">The sequence shown here is derived from an EMBL/GenBank/DDBJ whole genome shotgun (WGS) entry which is preliminary data.</text>
</comment>